<comment type="caution">
    <text evidence="7">The sequence shown here is derived from an EMBL/GenBank/DDBJ whole genome shotgun (WGS) entry which is preliminary data.</text>
</comment>
<evidence type="ECO:0000256" key="2">
    <source>
        <dbReference type="ARBA" id="ARBA00022468"/>
    </source>
</evidence>
<dbReference type="InterPro" id="IPR013761">
    <property type="entry name" value="SAM/pointed_sf"/>
</dbReference>
<feature type="non-terminal residue" evidence="7">
    <location>
        <position position="1096"/>
    </location>
</feature>
<feature type="domain" description="Rho-GAP" evidence="5">
    <location>
        <begin position="631"/>
        <end position="837"/>
    </location>
</feature>
<reference evidence="7" key="1">
    <citation type="journal article" date="2004" name="Nature">
        <title>Genome duplication in the teleost fish Tetraodon nigroviridis reveals the early vertebrate proto-karyotype.</title>
        <authorList>
            <person name="Jaillon O."/>
            <person name="Aury J.-M."/>
            <person name="Brunet F."/>
            <person name="Petit J.-L."/>
            <person name="Stange-Thomann N."/>
            <person name="Mauceli E."/>
            <person name="Bouneau L."/>
            <person name="Fischer C."/>
            <person name="Ozouf-Costaz C."/>
            <person name="Bernot A."/>
            <person name="Nicaud S."/>
            <person name="Jaffe D."/>
            <person name="Fisher S."/>
            <person name="Lutfalla G."/>
            <person name="Dossat C."/>
            <person name="Segurens B."/>
            <person name="Dasilva C."/>
            <person name="Salanoubat M."/>
            <person name="Levy M."/>
            <person name="Boudet N."/>
            <person name="Castellano S."/>
            <person name="Anthouard V."/>
            <person name="Jubin C."/>
            <person name="Castelli V."/>
            <person name="Katinka M."/>
            <person name="Vacherie B."/>
            <person name="Biemont C."/>
            <person name="Skalli Z."/>
            <person name="Cattolico L."/>
            <person name="Poulain J."/>
            <person name="De Berardinis V."/>
            <person name="Cruaud C."/>
            <person name="Duprat S."/>
            <person name="Brottier P."/>
            <person name="Coutanceau J.-P."/>
            <person name="Gouzy J."/>
            <person name="Parra G."/>
            <person name="Lardier G."/>
            <person name="Chapple C."/>
            <person name="McKernan K.J."/>
            <person name="McEwan P."/>
            <person name="Bosak S."/>
            <person name="Kellis M."/>
            <person name="Volff J.-N."/>
            <person name="Guigo R."/>
            <person name="Zody M.C."/>
            <person name="Mesirov J."/>
            <person name="Lindblad-Toh K."/>
            <person name="Birren B."/>
            <person name="Nusbaum C."/>
            <person name="Kahn D."/>
            <person name="Robinson-Rechavi M."/>
            <person name="Laudet V."/>
            <person name="Schachter V."/>
            <person name="Quetier F."/>
            <person name="Saurin W."/>
            <person name="Scarpelli C."/>
            <person name="Wincker P."/>
            <person name="Lander E.S."/>
            <person name="Weissenbach J."/>
            <person name="Roest Crollius H."/>
        </authorList>
    </citation>
    <scope>NUCLEOTIDE SEQUENCE [LARGE SCALE GENOMIC DNA]</scope>
</reference>
<dbReference type="PROSITE" id="PS50848">
    <property type="entry name" value="START"/>
    <property type="match status" value="1"/>
</dbReference>
<reference evidence="7" key="2">
    <citation type="submission" date="2004-02" db="EMBL/GenBank/DDBJ databases">
        <authorList>
            <consortium name="Genoscope"/>
            <consortium name="Whitehead Institute Centre for Genome Research"/>
        </authorList>
    </citation>
    <scope>NUCLEOTIDE SEQUENCE</scope>
</reference>
<dbReference type="SUPFAM" id="SSF47769">
    <property type="entry name" value="SAM/Pointed domain"/>
    <property type="match status" value="1"/>
</dbReference>
<evidence type="ECO:0000256" key="4">
    <source>
        <dbReference type="SAM" id="MobiDB-lite"/>
    </source>
</evidence>
<dbReference type="InterPro" id="IPR008936">
    <property type="entry name" value="Rho_GTPase_activation_prot"/>
</dbReference>
<keyword evidence="2" id="KW-0343">GTPase activation</keyword>
<evidence type="ECO:0000313" key="7">
    <source>
        <dbReference type="EMBL" id="CAF97280.1"/>
    </source>
</evidence>
<feature type="compositionally biased region" description="Basic and acidic residues" evidence="4">
    <location>
        <begin position="216"/>
        <end position="227"/>
    </location>
</feature>
<dbReference type="InterPro" id="IPR002913">
    <property type="entry name" value="START_lipid-bd_dom"/>
</dbReference>
<comment type="subcellular location">
    <subcellularLocation>
        <location evidence="1">Membrane</location>
        <topology evidence="1">Peripheral membrane protein</topology>
    </subcellularLocation>
</comment>
<organism evidence="7">
    <name type="scientific">Tetraodon nigroviridis</name>
    <name type="common">Spotted green pufferfish</name>
    <name type="synonym">Chelonodon nigroviridis</name>
    <dbReference type="NCBI Taxonomy" id="99883"/>
    <lineage>
        <taxon>Eukaryota</taxon>
        <taxon>Metazoa</taxon>
        <taxon>Chordata</taxon>
        <taxon>Craniata</taxon>
        <taxon>Vertebrata</taxon>
        <taxon>Euteleostomi</taxon>
        <taxon>Actinopterygii</taxon>
        <taxon>Neopterygii</taxon>
        <taxon>Teleostei</taxon>
        <taxon>Neoteleostei</taxon>
        <taxon>Acanthomorphata</taxon>
        <taxon>Eupercaria</taxon>
        <taxon>Tetraodontiformes</taxon>
        <taxon>Tetradontoidea</taxon>
        <taxon>Tetraodontidae</taxon>
        <taxon>Tetraodon</taxon>
    </lineage>
</organism>
<feature type="region of interest" description="Disordered" evidence="4">
    <location>
        <begin position="488"/>
        <end position="524"/>
    </location>
</feature>
<dbReference type="InterPro" id="IPR000198">
    <property type="entry name" value="RhoGAP_dom"/>
</dbReference>
<evidence type="ECO:0000256" key="1">
    <source>
        <dbReference type="ARBA" id="ARBA00004170"/>
    </source>
</evidence>
<dbReference type="SMART" id="SM00234">
    <property type="entry name" value="START"/>
    <property type="match status" value="1"/>
</dbReference>
<dbReference type="SUPFAM" id="SSF48350">
    <property type="entry name" value="GTPase activation domain, GAP"/>
    <property type="match status" value="1"/>
</dbReference>
<dbReference type="Pfam" id="PF01852">
    <property type="entry name" value="START"/>
    <property type="match status" value="1"/>
</dbReference>
<dbReference type="OrthoDB" id="10003330at2759"/>
<proteinExistence type="predicted"/>
<dbReference type="Pfam" id="PF07647">
    <property type="entry name" value="SAM_2"/>
    <property type="match status" value="1"/>
</dbReference>
<dbReference type="Gene3D" id="1.10.555.10">
    <property type="entry name" value="Rho GTPase activation protein"/>
    <property type="match status" value="1"/>
</dbReference>
<dbReference type="GO" id="GO:0005096">
    <property type="term" value="F:GTPase activator activity"/>
    <property type="evidence" value="ECO:0007669"/>
    <property type="project" value="UniProtKB-KW"/>
</dbReference>
<dbReference type="Gene3D" id="3.30.530.20">
    <property type="match status" value="1"/>
</dbReference>
<dbReference type="Pfam" id="PF00620">
    <property type="entry name" value="RhoGAP"/>
    <property type="match status" value="1"/>
</dbReference>
<feature type="compositionally biased region" description="Low complexity" evidence="4">
    <location>
        <begin position="289"/>
        <end position="309"/>
    </location>
</feature>
<feature type="compositionally biased region" description="Pro residues" evidence="4">
    <location>
        <begin position="621"/>
        <end position="631"/>
    </location>
</feature>
<dbReference type="GO" id="GO:0016020">
    <property type="term" value="C:membrane"/>
    <property type="evidence" value="ECO:0007669"/>
    <property type="project" value="UniProtKB-SubCell"/>
</dbReference>
<evidence type="ECO:0000259" key="5">
    <source>
        <dbReference type="PROSITE" id="PS50238"/>
    </source>
</evidence>
<dbReference type="PROSITE" id="PS50238">
    <property type="entry name" value="RHOGAP"/>
    <property type="match status" value="1"/>
</dbReference>
<feature type="non-terminal residue" evidence="7">
    <location>
        <position position="1"/>
    </location>
</feature>
<dbReference type="SMART" id="SM00324">
    <property type="entry name" value="RhoGAP"/>
    <property type="match status" value="1"/>
</dbReference>
<feature type="compositionally biased region" description="Low complexity" evidence="4">
    <location>
        <begin position="166"/>
        <end position="196"/>
    </location>
</feature>
<feature type="region of interest" description="Disordered" evidence="4">
    <location>
        <begin position="289"/>
        <end position="310"/>
    </location>
</feature>
<protein>
    <submittedName>
        <fullName evidence="7">(spotted green pufferfish) hypothetical protein</fullName>
    </submittedName>
</protein>
<feature type="compositionally biased region" description="Low complexity" evidence="4">
    <location>
        <begin position="131"/>
        <end position="158"/>
    </location>
</feature>
<feature type="region of interest" description="Disordered" evidence="4">
    <location>
        <begin position="842"/>
        <end position="878"/>
    </location>
</feature>
<feature type="compositionally biased region" description="Low complexity" evidence="4">
    <location>
        <begin position="499"/>
        <end position="524"/>
    </location>
</feature>
<evidence type="ECO:0000259" key="6">
    <source>
        <dbReference type="PROSITE" id="PS50848"/>
    </source>
</evidence>
<dbReference type="SUPFAM" id="SSF55961">
    <property type="entry name" value="Bet v1-like"/>
    <property type="match status" value="1"/>
</dbReference>
<dbReference type="InterPro" id="IPR001660">
    <property type="entry name" value="SAM"/>
</dbReference>
<dbReference type="AlphaFoldDB" id="Q4SQ02"/>
<gene>
    <name evidence="7" type="ORF">GSTENG00014584001</name>
</gene>
<dbReference type="GO" id="GO:0035023">
    <property type="term" value="P:regulation of Rho protein signal transduction"/>
    <property type="evidence" value="ECO:0007669"/>
    <property type="project" value="TreeGrafter"/>
</dbReference>
<feature type="compositionally biased region" description="Polar residues" evidence="4">
    <location>
        <begin position="228"/>
        <end position="240"/>
    </location>
</feature>
<accession>Q4SQ02</accession>
<keyword evidence="3" id="KW-0597">Phosphoprotein</keyword>
<feature type="compositionally biased region" description="Polar residues" evidence="4">
    <location>
        <begin position="488"/>
        <end position="498"/>
    </location>
</feature>
<dbReference type="Gene3D" id="1.10.287.2070">
    <property type="match status" value="1"/>
</dbReference>
<dbReference type="InterPro" id="IPR023393">
    <property type="entry name" value="START-like_dom_sf"/>
</dbReference>
<feature type="region of interest" description="Disordered" evidence="4">
    <location>
        <begin position="594"/>
        <end position="654"/>
    </location>
</feature>
<evidence type="ECO:0000256" key="3">
    <source>
        <dbReference type="ARBA" id="ARBA00022553"/>
    </source>
</evidence>
<sequence>EIEAREACDWLRAAGFPQYAQLFRDCRFPVDVEWAKRDHSFLDKDALDSLCRRLNTLNRCMETKMEPRRSKRREDQNDEEDFCAISPSWTFDRQARRWRRLDSEAEAPPPGGPGASPCDGADRHDVCSVNGSSGSESEGQNLKETSSAVASATATPSTTDDHETSRTSSRCSSTNRSPSTGASLSGPPSPGPTAGSEAEGRFQEKPPRKKGSSLLKKMEKIRLRESRGLNSHSGTPTQPVLLQEEDRGHCPTSSGGVSPWQRNCVSRWWCHVVSVSSLQIGTCGHASAWASSSSSNSQSESSSAVSTPSPVARVRSNCKRSCSSVGVNSATRWTSRNRAASEEDLRNQINSSFQESLVFQIPYGHKPGTFPTFLTHKSAVLSPAVDASVNWRTGSFHGYRGQRGCGCETSSLAAAHLSPPDVRGPPTTPDHRVSVYDNMPGDQQRCGSASNAEEAELSRLMEDQDVFSALDSVLERIGRLQQLVSSWSESLSKDNCQTSSSSSSSSSQDTPGSSAASPCPSSLSHIHLESEPTAALVQRAEPDGPAHQPGSGEPVGVPVHAAAEAGSAQTHGPDGQTLPNQQAGLELGCSQTAEENQANGGERPAGLQGPSAGQPPADGRAPPPQHPPGAAPPEGRVSGPGAKQPASGPLQPGNPNLCPFYQVGLFRKSGVKSRIQFLRDLVESDPDGVSYEGHSAFDVADMVKQYFRDLPEPVFTSKLCETFLHIYQYFPKDQQLLASQAAILLLPDENREALRVLLFFLRDVVACVDENQMTPTNIAVCLAPSLFHLNTLKKDAKLPRSSRRKCSLGRPDQRDLSENLAATQGLAHMITEAQRLFQVPKVPEEPCSEGPGEPESRDLRRDQEEEQDQQRRRLQRSTQHLLMEAREKNRGWEGHPAPENVDLAFKKVQRHQRTEGRASKKVWSNKSLNLLQVDDGCPLWMWRGSVEVEATETQLLHRLVRQPQLWERNLHRASVVQTLSGDAEVFRCLLQGQGQGLGPGPRPPQEHLLLRIWQADPTCGPLYLSSVSTEHPEVLPEGVRAHVHSCLYLLEPSGTRRTRLTHVCRTDTRGRSLGWHIKASGHLLASELLAIRDSFR</sequence>
<name>Q4SQ02_TETNG</name>
<dbReference type="GO" id="GO:0030036">
    <property type="term" value="P:actin cytoskeleton organization"/>
    <property type="evidence" value="ECO:0007669"/>
    <property type="project" value="TreeGrafter"/>
</dbReference>
<feature type="region of interest" description="Disordered" evidence="4">
    <location>
        <begin position="102"/>
        <end position="256"/>
    </location>
</feature>
<feature type="region of interest" description="Disordered" evidence="4">
    <location>
        <begin position="416"/>
        <end position="453"/>
    </location>
</feature>
<dbReference type="PANTHER" id="PTHR12659:SF4">
    <property type="entry name" value="RHO-GAP DOMAIN-CONTAINING PROTEIN"/>
    <property type="match status" value="1"/>
</dbReference>
<dbReference type="PANTHER" id="PTHR12659">
    <property type="entry name" value="RHO-TYPE GTPASE ACTIVATING PROTEIN"/>
    <property type="match status" value="1"/>
</dbReference>
<feature type="compositionally biased region" description="Basic and acidic residues" evidence="4">
    <location>
        <begin position="854"/>
        <end position="871"/>
    </location>
</feature>
<dbReference type="GO" id="GO:0008289">
    <property type="term" value="F:lipid binding"/>
    <property type="evidence" value="ECO:0007669"/>
    <property type="project" value="InterPro"/>
</dbReference>
<dbReference type="GO" id="GO:0007165">
    <property type="term" value="P:signal transduction"/>
    <property type="evidence" value="ECO:0007669"/>
    <property type="project" value="InterPro"/>
</dbReference>
<dbReference type="KEGG" id="tng:GSTEN00014584G001"/>
<dbReference type="EMBL" id="CAAE01014536">
    <property type="protein sequence ID" value="CAF97280.1"/>
    <property type="molecule type" value="Genomic_DNA"/>
</dbReference>
<feature type="domain" description="START" evidence="6">
    <location>
        <begin position="863"/>
        <end position="1071"/>
    </location>
</feature>